<evidence type="ECO:0000313" key="2">
    <source>
        <dbReference type="Proteomes" id="UP000054995"/>
    </source>
</evidence>
<name>A0A0V1G5W5_TRIPS</name>
<protein>
    <submittedName>
        <fullName evidence="1">Uncharacterized protein</fullName>
    </submittedName>
</protein>
<gene>
    <name evidence="1" type="ORF">T4D_7587</name>
</gene>
<accession>A0A0V1G5W5</accession>
<reference evidence="1 2" key="1">
    <citation type="submission" date="2015-01" db="EMBL/GenBank/DDBJ databases">
        <title>Evolution of Trichinella species and genotypes.</title>
        <authorList>
            <person name="Korhonen P.K."/>
            <person name="Edoardo P."/>
            <person name="Giuseppe L.R."/>
            <person name="Gasser R.B."/>
        </authorList>
    </citation>
    <scope>NUCLEOTIDE SEQUENCE [LARGE SCALE GENOMIC DNA]</scope>
    <source>
        <strain evidence="1">ISS470</strain>
    </source>
</reference>
<dbReference type="AlphaFoldDB" id="A0A0V1G5W5"/>
<proteinExistence type="predicted"/>
<dbReference type="Proteomes" id="UP000054995">
    <property type="component" value="Unassembled WGS sequence"/>
</dbReference>
<dbReference type="EMBL" id="JYDT01000001">
    <property type="protein sequence ID" value="KRY93704.1"/>
    <property type="molecule type" value="Genomic_DNA"/>
</dbReference>
<sequence>MQLARKLGIIRVPLYLITSCKRVSLTNVNSNILRNKPNKGHVSLEETEYDSSSPRTECSLEARNFTISNITERRRSFSTVDSH</sequence>
<organism evidence="1 2">
    <name type="scientific">Trichinella pseudospiralis</name>
    <name type="common">Parasitic roundworm</name>
    <dbReference type="NCBI Taxonomy" id="6337"/>
    <lineage>
        <taxon>Eukaryota</taxon>
        <taxon>Metazoa</taxon>
        <taxon>Ecdysozoa</taxon>
        <taxon>Nematoda</taxon>
        <taxon>Enoplea</taxon>
        <taxon>Dorylaimia</taxon>
        <taxon>Trichinellida</taxon>
        <taxon>Trichinellidae</taxon>
        <taxon>Trichinella</taxon>
    </lineage>
</organism>
<evidence type="ECO:0000313" key="1">
    <source>
        <dbReference type="EMBL" id="KRY93704.1"/>
    </source>
</evidence>
<keyword evidence="2" id="KW-1185">Reference proteome</keyword>
<comment type="caution">
    <text evidence="1">The sequence shown here is derived from an EMBL/GenBank/DDBJ whole genome shotgun (WGS) entry which is preliminary data.</text>
</comment>